<evidence type="ECO:0000256" key="1">
    <source>
        <dbReference type="SAM" id="MobiDB-lite"/>
    </source>
</evidence>
<gene>
    <name evidence="2" type="primary">OSJNBa0075N02.119</name>
</gene>
<dbReference type="AlphaFoldDB" id="Q7EY45"/>
<reference evidence="3" key="1">
    <citation type="journal article" date="2005" name="Nature">
        <title>The map-based sequence of the rice genome.</title>
        <authorList>
            <consortium name="International rice genome sequencing project (IRGSP)"/>
            <person name="Matsumoto T."/>
            <person name="Wu J."/>
            <person name="Kanamori H."/>
            <person name="Katayose Y."/>
            <person name="Fujisawa M."/>
            <person name="Namiki N."/>
            <person name="Mizuno H."/>
            <person name="Yamamoto K."/>
            <person name="Antonio B.A."/>
            <person name="Baba T."/>
            <person name="Sakata K."/>
            <person name="Nagamura Y."/>
            <person name="Aoki H."/>
            <person name="Arikawa K."/>
            <person name="Arita K."/>
            <person name="Bito T."/>
            <person name="Chiden Y."/>
            <person name="Fujitsuka N."/>
            <person name="Fukunaka R."/>
            <person name="Hamada M."/>
            <person name="Harada C."/>
            <person name="Hayashi A."/>
            <person name="Hijishita S."/>
            <person name="Honda M."/>
            <person name="Hosokawa S."/>
            <person name="Ichikawa Y."/>
            <person name="Idonuma A."/>
            <person name="Iijima M."/>
            <person name="Ikeda M."/>
            <person name="Ikeno M."/>
            <person name="Ito K."/>
            <person name="Ito S."/>
            <person name="Ito T."/>
            <person name="Ito Y."/>
            <person name="Ito Y."/>
            <person name="Iwabuchi A."/>
            <person name="Kamiya K."/>
            <person name="Karasawa W."/>
            <person name="Kurita K."/>
            <person name="Katagiri S."/>
            <person name="Kikuta A."/>
            <person name="Kobayashi H."/>
            <person name="Kobayashi N."/>
            <person name="Machita K."/>
            <person name="Maehara T."/>
            <person name="Masukawa M."/>
            <person name="Mizubayashi T."/>
            <person name="Mukai Y."/>
            <person name="Nagasaki H."/>
            <person name="Nagata Y."/>
            <person name="Naito S."/>
            <person name="Nakashima M."/>
            <person name="Nakama Y."/>
            <person name="Nakamichi Y."/>
            <person name="Nakamura M."/>
            <person name="Meguro A."/>
            <person name="Negishi M."/>
            <person name="Ohta I."/>
            <person name="Ohta T."/>
            <person name="Okamoto M."/>
            <person name="Ono N."/>
            <person name="Saji S."/>
            <person name="Sakaguchi M."/>
            <person name="Sakai K."/>
            <person name="Shibata M."/>
            <person name="Shimokawa T."/>
            <person name="Song J."/>
            <person name="Takazaki Y."/>
            <person name="Terasawa K."/>
            <person name="Tsugane M."/>
            <person name="Tsuji K."/>
            <person name="Ueda S."/>
            <person name="Waki K."/>
            <person name="Yamagata H."/>
            <person name="Yamamoto M."/>
            <person name="Yamamoto S."/>
            <person name="Yamane H."/>
            <person name="Yoshiki S."/>
            <person name="Yoshihara R."/>
            <person name="Yukawa K."/>
            <person name="Zhong H."/>
            <person name="Yano M."/>
            <person name="Yuan Q."/>
            <person name="Ouyang S."/>
            <person name="Liu J."/>
            <person name="Jones K.M."/>
            <person name="Gansberger K."/>
            <person name="Moffat K."/>
            <person name="Hill J."/>
            <person name="Bera J."/>
            <person name="Fadrosh D."/>
            <person name="Jin S."/>
            <person name="Johri S."/>
            <person name="Kim M."/>
            <person name="Overton L."/>
            <person name="Reardon M."/>
            <person name="Tsitrin T."/>
            <person name="Vuong H."/>
            <person name="Weaver B."/>
            <person name="Ciecko A."/>
            <person name="Tallon L."/>
            <person name="Jackson J."/>
            <person name="Pai G."/>
            <person name="Aken S.V."/>
            <person name="Utterback T."/>
            <person name="Reidmuller S."/>
            <person name="Feldblyum T."/>
            <person name="Hsiao J."/>
            <person name="Zismann V."/>
            <person name="Iobst S."/>
            <person name="de Vazeille A.R."/>
            <person name="Buell C.R."/>
            <person name="Ying K."/>
            <person name="Li Y."/>
            <person name="Lu T."/>
            <person name="Huang Y."/>
            <person name="Zhao Q."/>
            <person name="Feng Q."/>
            <person name="Zhang L."/>
            <person name="Zhu J."/>
            <person name="Weng Q."/>
            <person name="Mu J."/>
            <person name="Lu Y."/>
            <person name="Fan D."/>
            <person name="Liu Y."/>
            <person name="Guan J."/>
            <person name="Zhang Y."/>
            <person name="Yu S."/>
            <person name="Liu X."/>
            <person name="Zhang Y."/>
            <person name="Hong G."/>
            <person name="Han B."/>
            <person name="Choisne N."/>
            <person name="Demange N."/>
            <person name="Orjeda G."/>
            <person name="Samain S."/>
            <person name="Cattolico L."/>
            <person name="Pelletier E."/>
            <person name="Couloux A."/>
            <person name="Segurens B."/>
            <person name="Wincker P."/>
            <person name="D'Hont A."/>
            <person name="Scarpelli C."/>
            <person name="Weissenbach J."/>
            <person name="Salanoubat M."/>
            <person name="Quetier F."/>
            <person name="Yu Y."/>
            <person name="Kim H.R."/>
            <person name="Rambo T."/>
            <person name="Currie J."/>
            <person name="Collura K."/>
            <person name="Luo M."/>
            <person name="Yang T."/>
            <person name="Ammiraju J.S.S."/>
            <person name="Engler F."/>
            <person name="Soderlund C."/>
            <person name="Wing R.A."/>
            <person name="Palmer L.E."/>
            <person name="de la Bastide M."/>
            <person name="Spiegel L."/>
            <person name="Nascimento L."/>
            <person name="Zutavern T."/>
            <person name="O'Shaughnessy A."/>
            <person name="Dike S."/>
            <person name="Dedhia N."/>
            <person name="Preston R."/>
            <person name="Balija V."/>
            <person name="McCombie W.R."/>
            <person name="Chow T."/>
            <person name="Chen H."/>
            <person name="Chung M."/>
            <person name="Chen C."/>
            <person name="Shaw J."/>
            <person name="Wu H."/>
            <person name="Hsiao K."/>
            <person name="Chao Y."/>
            <person name="Chu M."/>
            <person name="Cheng C."/>
            <person name="Hour A."/>
            <person name="Lee P."/>
            <person name="Lin S."/>
            <person name="Lin Y."/>
            <person name="Liou J."/>
            <person name="Liu S."/>
            <person name="Hsing Y."/>
            <person name="Raghuvanshi S."/>
            <person name="Mohanty A."/>
            <person name="Bharti A.K."/>
            <person name="Gaur A."/>
            <person name="Gupta V."/>
            <person name="Kumar D."/>
            <person name="Ravi V."/>
            <person name="Vij S."/>
            <person name="Kapur A."/>
            <person name="Khurana P."/>
            <person name="Khurana P."/>
            <person name="Khurana J.P."/>
            <person name="Tyagi A.K."/>
            <person name="Gaikwad K."/>
            <person name="Singh A."/>
            <person name="Dalal V."/>
            <person name="Srivastava S."/>
            <person name="Dixit A."/>
            <person name="Pal A.K."/>
            <person name="Ghazi I.A."/>
            <person name="Yadav M."/>
            <person name="Pandit A."/>
            <person name="Bhargava A."/>
            <person name="Sureshbabu K."/>
            <person name="Batra K."/>
            <person name="Sharma T.R."/>
            <person name="Mohapatra T."/>
            <person name="Singh N.K."/>
            <person name="Messing J."/>
            <person name="Nelson A.B."/>
            <person name="Fuks G."/>
            <person name="Kavchok S."/>
            <person name="Keizer G."/>
            <person name="Linton E."/>
            <person name="Llaca V."/>
            <person name="Song R."/>
            <person name="Tanyolac B."/>
            <person name="Young S."/>
            <person name="Ho-Il K."/>
            <person name="Hahn J.H."/>
            <person name="Sangsakoo G."/>
            <person name="Vanavichit A."/>
            <person name="de Mattos Luiz.A.T."/>
            <person name="Zimmer P.D."/>
            <person name="Malone G."/>
            <person name="Dellagostin O."/>
            <person name="de Oliveira A.C."/>
            <person name="Bevan M."/>
            <person name="Bancroft I."/>
            <person name="Minx P."/>
            <person name="Cordum H."/>
            <person name="Wilson R."/>
            <person name="Cheng Z."/>
            <person name="Jin W."/>
            <person name="Jiang J."/>
            <person name="Leong S.A."/>
            <person name="Iwama H."/>
            <person name="Gojobori T."/>
            <person name="Itoh T."/>
            <person name="Niimura Y."/>
            <person name="Fujii Y."/>
            <person name="Habara T."/>
            <person name="Sakai H."/>
            <person name="Sato Y."/>
            <person name="Wilson G."/>
            <person name="Kumar K."/>
            <person name="McCouch S."/>
            <person name="Juretic N."/>
            <person name="Hoen D."/>
            <person name="Wright S."/>
            <person name="Bruskiewich R."/>
            <person name="Bureau T."/>
            <person name="Miyao A."/>
            <person name="Hirochika H."/>
            <person name="Nishikawa T."/>
            <person name="Kadowaki K."/>
            <person name="Sugiura M."/>
            <person name="Burr B."/>
            <person name="Sasaki T."/>
        </authorList>
    </citation>
    <scope>NUCLEOTIDE SEQUENCE [LARGE SCALE GENOMIC DNA]</scope>
    <source>
        <strain evidence="3">cv. Nipponbare</strain>
    </source>
</reference>
<evidence type="ECO:0000313" key="2">
    <source>
        <dbReference type="EMBL" id="BAC84423.1"/>
    </source>
</evidence>
<proteinExistence type="predicted"/>
<accession>Q7EY45</accession>
<dbReference type="EMBL" id="AP005752">
    <property type="protein sequence ID" value="BAC84423.1"/>
    <property type="molecule type" value="Genomic_DNA"/>
</dbReference>
<name>Q7EY45_ORYSJ</name>
<feature type="region of interest" description="Disordered" evidence="1">
    <location>
        <begin position="58"/>
        <end position="77"/>
    </location>
</feature>
<protein>
    <submittedName>
        <fullName evidence="2">Uncharacterized protein</fullName>
    </submittedName>
</protein>
<sequence>MWPHMSSHYSPLLSIPSHVMWPHMPLPETIAKQTRTSSVMNFTFFSRLLQYPSDGEGMSVTTSAAGTSTVPVESTVV</sequence>
<reference evidence="3" key="2">
    <citation type="journal article" date="2008" name="Nucleic Acids Res.">
        <title>The rice annotation project database (RAP-DB): 2008 update.</title>
        <authorList>
            <consortium name="The rice annotation project (RAP)"/>
        </authorList>
    </citation>
    <scope>GENOME REANNOTATION</scope>
    <source>
        <strain evidence="3">cv. Nipponbare</strain>
    </source>
</reference>
<feature type="compositionally biased region" description="Low complexity" evidence="1">
    <location>
        <begin position="59"/>
        <end position="70"/>
    </location>
</feature>
<organism evidence="2 3">
    <name type="scientific">Oryza sativa subsp. japonica</name>
    <name type="common">Rice</name>
    <dbReference type="NCBI Taxonomy" id="39947"/>
    <lineage>
        <taxon>Eukaryota</taxon>
        <taxon>Viridiplantae</taxon>
        <taxon>Streptophyta</taxon>
        <taxon>Embryophyta</taxon>
        <taxon>Tracheophyta</taxon>
        <taxon>Spermatophyta</taxon>
        <taxon>Magnoliopsida</taxon>
        <taxon>Liliopsida</taxon>
        <taxon>Poales</taxon>
        <taxon>Poaceae</taxon>
        <taxon>BOP clade</taxon>
        <taxon>Oryzoideae</taxon>
        <taxon>Oryzeae</taxon>
        <taxon>Oryzinae</taxon>
        <taxon>Oryza</taxon>
        <taxon>Oryza sativa</taxon>
    </lineage>
</organism>
<evidence type="ECO:0000313" key="3">
    <source>
        <dbReference type="Proteomes" id="UP000000763"/>
    </source>
</evidence>
<dbReference type="Proteomes" id="UP000000763">
    <property type="component" value="Chromosome 7"/>
</dbReference>